<name>A0A8K0KHQ3_LADFU</name>
<evidence type="ECO:0000313" key="2">
    <source>
        <dbReference type="Proteomes" id="UP000792457"/>
    </source>
</evidence>
<gene>
    <name evidence="1" type="ORF">J437_LFUL011863</name>
</gene>
<comment type="caution">
    <text evidence="1">The sequence shown here is derived from an EMBL/GenBank/DDBJ whole genome shotgun (WGS) entry which is preliminary data.</text>
</comment>
<accession>A0A8K0KHQ3</accession>
<proteinExistence type="predicted"/>
<protein>
    <submittedName>
        <fullName evidence="1">Uncharacterized protein</fullName>
    </submittedName>
</protein>
<dbReference type="EMBL" id="KZ308814">
    <property type="protein sequence ID" value="KAG8234464.1"/>
    <property type="molecule type" value="Genomic_DNA"/>
</dbReference>
<evidence type="ECO:0000313" key="1">
    <source>
        <dbReference type="EMBL" id="KAG8234464.1"/>
    </source>
</evidence>
<sequence length="252" mass="28715">MRKNISSCVENNSLQDESRHAVVDFCVTRNFGLEDFLMAVSLFIKLEKLLESPSNSLCSSVLNEHVPEVLKSVYPEIQDKKDHSSSRDVYKEFLIIPHQCRAMKEGYLNKLEVLLPDEFHGLPSPLEDNSMLWTYKLILRIGSNIGVDQNIALVGKLEVDLKNGHLCLRGGCSINCVIPEDKDFKMEIWKCVKKLVVIKGANQVFERFMIHSRNKEQLEERRFNYILLYPGSIHPIVTNEGVGEVAQKGVVI</sequence>
<reference evidence="1" key="1">
    <citation type="submission" date="2013-04" db="EMBL/GenBank/DDBJ databases">
        <authorList>
            <person name="Qu J."/>
            <person name="Murali S.C."/>
            <person name="Bandaranaike D."/>
            <person name="Bellair M."/>
            <person name="Blankenburg K."/>
            <person name="Chao H."/>
            <person name="Dinh H."/>
            <person name="Doddapaneni H."/>
            <person name="Downs B."/>
            <person name="Dugan-Rocha S."/>
            <person name="Elkadiri S."/>
            <person name="Gnanaolivu R.D."/>
            <person name="Hernandez B."/>
            <person name="Javaid M."/>
            <person name="Jayaseelan J.C."/>
            <person name="Lee S."/>
            <person name="Li M."/>
            <person name="Ming W."/>
            <person name="Munidasa M."/>
            <person name="Muniz J."/>
            <person name="Nguyen L."/>
            <person name="Ongeri F."/>
            <person name="Osuji N."/>
            <person name="Pu L.-L."/>
            <person name="Puazo M."/>
            <person name="Qu C."/>
            <person name="Quiroz J."/>
            <person name="Raj R."/>
            <person name="Weissenberger G."/>
            <person name="Xin Y."/>
            <person name="Zou X."/>
            <person name="Han Y."/>
            <person name="Richards S."/>
            <person name="Worley K."/>
            <person name="Muzny D."/>
            <person name="Gibbs R."/>
        </authorList>
    </citation>
    <scope>NUCLEOTIDE SEQUENCE</scope>
    <source>
        <strain evidence="1">Sampled in the wild</strain>
    </source>
</reference>
<keyword evidence="2" id="KW-1185">Reference proteome</keyword>
<organism evidence="1 2">
    <name type="scientific">Ladona fulva</name>
    <name type="common">Scarce chaser dragonfly</name>
    <name type="synonym">Libellula fulva</name>
    <dbReference type="NCBI Taxonomy" id="123851"/>
    <lineage>
        <taxon>Eukaryota</taxon>
        <taxon>Metazoa</taxon>
        <taxon>Ecdysozoa</taxon>
        <taxon>Arthropoda</taxon>
        <taxon>Hexapoda</taxon>
        <taxon>Insecta</taxon>
        <taxon>Pterygota</taxon>
        <taxon>Palaeoptera</taxon>
        <taxon>Odonata</taxon>
        <taxon>Epiprocta</taxon>
        <taxon>Anisoptera</taxon>
        <taxon>Libelluloidea</taxon>
        <taxon>Libellulidae</taxon>
        <taxon>Ladona</taxon>
    </lineage>
</organism>
<reference evidence="1" key="2">
    <citation type="submission" date="2017-10" db="EMBL/GenBank/DDBJ databases">
        <title>Ladona fulva Genome sequencing and assembly.</title>
        <authorList>
            <person name="Murali S."/>
            <person name="Richards S."/>
            <person name="Bandaranaike D."/>
            <person name="Bellair M."/>
            <person name="Blankenburg K."/>
            <person name="Chao H."/>
            <person name="Dinh H."/>
            <person name="Doddapaneni H."/>
            <person name="Dugan-Rocha S."/>
            <person name="Elkadiri S."/>
            <person name="Gnanaolivu R."/>
            <person name="Hernandez B."/>
            <person name="Skinner E."/>
            <person name="Javaid M."/>
            <person name="Lee S."/>
            <person name="Li M."/>
            <person name="Ming W."/>
            <person name="Munidasa M."/>
            <person name="Muniz J."/>
            <person name="Nguyen L."/>
            <person name="Hughes D."/>
            <person name="Osuji N."/>
            <person name="Pu L.-L."/>
            <person name="Puazo M."/>
            <person name="Qu C."/>
            <person name="Quiroz J."/>
            <person name="Raj R."/>
            <person name="Weissenberger G."/>
            <person name="Xin Y."/>
            <person name="Zou X."/>
            <person name="Han Y."/>
            <person name="Worley K."/>
            <person name="Muzny D."/>
            <person name="Gibbs R."/>
        </authorList>
    </citation>
    <scope>NUCLEOTIDE SEQUENCE</scope>
    <source>
        <strain evidence="1">Sampled in the wild</strain>
    </source>
</reference>
<dbReference type="Proteomes" id="UP000792457">
    <property type="component" value="Unassembled WGS sequence"/>
</dbReference>
<dbReference type="AlphaFoldDB" id="A0A8K0KHQ3"/>